<dbReference type="SMART" id="SM00740">
    <property type="entry name" value="PASTA"/>
    <property type="match status" value="3"/>
</dbReference>
<reference evidence="14" key="1">
    <citation type="journal article" date="2021" name="PeerJ">
        <title>Extensive microbial diversity within the chicken gut microbiome revealed by metagenomics and culture.</title>
        <authorList>
            <person name="Gilroy R."/>
            <person name="Ravi A."/>
            <person name="Getino M."/>
            <person name="Pursley I."/>
            <person name="Horton D.L."/>
            <person name="Alikhan N.F."/>
            <person name="Baker D."/>
            <person name="Gharbi K."/>
            <person name="Hall N."/>
            <person name="Watson M."/>
            <person name="Adriaenssens E.M."/>
            <person name="Foster-Nyarko E."/>
            <person name="Jarju S."/>
            <person name="Secka A."/>
            <person name="Antonio M."/>
            <person name="Oren A."/>
            <person name="Chaudhuri R.R."/>
            <person name="La Ragione R."/>
            <person name="Hildebrand F."/>
            <person name="Pallen M.J."/>
        </authorList>
    </citation>
    <scope>NUCLEOTIDE SEQUENCE</scope>
    <source>
        <strain evidence="14">CHK193-4272</strain>
    </source>
</reference>
<keyword evidence="5 14" id="KW-0418">Kinase</keyword>
<dbReference type="Gene3D" id="3.30.10.20">
    <property type="match status" value="3"/>
</dbReference>
<evidence type="ECO:0000259" key="13">
    <source>
        <dbReference type="PROSITE" id="PS51178"/>
    </source>
</evidence>
<dbReference type="SUPFAM" id="SSF54184">
    <property type="entry name" value="Penicillin-binding protein 2x (pbp-2x), c-terminal domain"/>
    <property type="match status" value="1"/>
</dbReference>
<dbReference type="CDD" id="cd14014">
    <property type="entry name" value="STKc_PknB_like"/>
    <property type="match status" value="1"/>
</dbReference>
<dbReference type="Pfam" id="PF00069">
    <property type="entry name" value="Pkinase"/>
    <property type="match status" value="1"/>
</dbReference>
<evidence type="ECO:0000259" key="12">
    <source>
        <dbReference type="PROSITE" id="PS50011"/>
    </source>
</evidence>
<evidence type="ECO:0000256" key="11">
    <source>
        <dbReference type="SAM" id="Phobius"/>
    </source>
</evidence>
<comment type="caution">
    <text evidence="14">The sequence shown here is derived from an EMBL/GenBank/DDBJ whole genome shotgun (WGS) entry which is preliminary data.</text>
</comment>
<protein>
    <recommendedName>
        <fullName evidence="1">non-specific serine/threonine protein kinase</fullName>
        <ecNumber evidence="1">2.7.11.1</ecNumber>
    </recommendedName>
</protein>
<proteinExistence type="predicted"/>
<keyword evidence="4 9" id="KW-0547">Nucleotide-binding</keyword>
<feature type="domain" description="Protein kinase" evidence="12">
    <location>
        <begin position="13"/>
        <end position="280"/>
    </location>
</feature>
<evidence type="ECO:0000256" key="9">
    <source>
        <dbReference type="PROSITE-ProRule" id="PRU10141"/>
    </source>
</evidence>
<evidence type="ECO:0000256" key="2">
    <source>
        <dbReference type="ARBA" id="ARBA00022527"/>
    </source>
</evidence>
<feature type="region of interest" description="Disordered" evidence="10">
    <location>
        <begin position="637"/>
        <end position="663"/>
    </location>
</feature>
<dbReference type="PROSITE" id="PS51178">
    <property type="entry name" value="PASTA"/>
    <property type="match status" value="3"/>
</dbReference>
<sequence>MDKYIGTLLGGRYEILDILGVGGMAIVYKARCRVLNRYVAIKMLKEEFLQDEEFRRRFYNESQAVAKLSHNNIVAVYDVARTDTQDYIVMELIDGISLKEYLQKKGHLSWQETVFFAQQIAKGLSHAHSRGIIHQDIKPHNIMLLRDGTVKVTDFGIARLESNQETRVVQEAIGSVHYIAPEQAKGSSIDARADLYSLGVVMYEMLTGKLPFEGDSAVAIVMQHINSVPEMPSKFMQGVPRGMDDIVMHAMCPNVTRRYSSAQELYQDLERIKQNPHTVFGYAAHDSRGDAALLDETITIGSTNNNAYHQPMQQQGYQHQPRQQAYQQPQRQQYQHQQPRPQQGGYQQQQRQQRPSAQQQRQEYAPRRQQNHQSSNSSNHNRRKKKNNSSMLVAGAIVAIIAVIALVAGGMMLMNGGSDKKELATVPYFIGQDIDTILSKQNTDYADFKIVEAPKREYNSSYKEGEVIRQDPTANKQVEKGSTITLTVCGAKDDEEEDENPYELIDFSNMELEEVERLLRQNGLEDAYKIVEESSDTVEKGYVIRTNPSKGTEVTKDDEITIYVSTGKKIETVKVPKVTGMTLDSAKSLLTSYGLDIGQTINEENDSPVGQVFKQSVSENTEVQKGTKIDLYISTGKQEEQQPQNPDEGESGNNNNTTPQTGTAKVSVALPDSESCKVVIYLGTQKLAEQTFSPSGGTQTIEVTGPVGEQMLDIYIDGNKTSNTYTFN</sequence>
<dbReference type="InterPro" id="IPR005543">
    <property type="entry name" value="PASTA_dom"/>
</dbReference>
<dbReference type="PANTHER" id="PTHR43289">
    <property type="entry name" value="MITOGEN-ACTIVATED PROTEIN KINASE KINASE KINASE 20-RELATED"/>
    <property type="match status" value="1"/>
</dbReference>
<dbReference type="PANTHER" id="PTHR43289:SF34">
    <property type="entry name" value="SERINE_THREONINE-PROTEIN KINASE YBDM-RELATED"/>
    <property type="match status" value="1"/>
</dbReference>
<evidence type="ECO:0000256" key="8">
    <source>
        <dbReference type="ARBA" id="ARBA00048679"/>
    </source>
</evidence>
<evidence type="ECO:0000256" key="7">
    <source>
        <dbReference type="ARBA" id="ARBA00047899"/>
    </source>
</evidence>
<keyword evidence="11" id="KW-1133">Transmembrane helix</keyword>
<reference evidence="14" key="2">
    <citation type="submission" date="2021-04" db="EMBL/GenBank/DDBJ databases">
        <authorList>
            <person name="Gilroy R."/>
        </authorList>
    </citation>
    <scope>NUCLEOTIDE SEQUENCE</scope>
    <source>
        <strain evidence="14">CHK193-4272</strain>
    </source>
</reference>
<keyword evidence="2" id="KW-0723">Serine/threonine-protein kinase</keyword>
<dbReference type="PROSITE" id="PS50011">
    <property type="entry name" value="PROTEIN_KINASE_DOM"/>
    <property type="match status" value="1"/>
</dbReference>
<keyword evidence="11" id="KW-0472">Membrane</keyword>
<dbReference type="InterPro" id="IPR008271">
    <property type="entry name" value="Ser/Thr_kinase_AS"/>
</dbReference>
<dbReference type="InterPro" id="IPR011009">
    <property type="entry name" value="Kinase-like_dom_sf"/>
</dbReference>
<feature type="domain" description="PASTA" evidence="13">
    <location>
        <begin position="569"/>
        <end position="635"/>
    </location>
</feature>
<keyword evidence="11" id="KW-0812">Transmembrane</keyword>
<comment type="catalytic activity">
    <reaction evidence="7">
        <text>L-threonyl-[protein] + ATP = O-phospho-L-threonyl-[protein] + ADP + H(+)</text>
        <dbReference type="Rhea" id="RHEA:46608"/>
        <dbReference type="Rhea" id="RHEA-COMP:11060"/>
        <dbReference type="Rhea" id="RHEA-COMP:11605"/>
        <dbReference type="ChEBI" id="CHEBI:15378"/>
        <dbReference type="ChEBI" id="CHEBI:30013"/>
        <dbReference type="ChEBI" id="CHEBI:30616"/>
        <dbReference type="ChEBI" id="CHEBI:61977"/>
        <dbReference type="ChEBI" id="CHEBI:456216"/>
        <dbReference type="EC" id="2.7.11.1"/>
    </reaction>
</comment>
<feature type="binding site" evidence="9">
    <location>
        <position position="42"/>
    </location>
    <ligand>
        <name>ATP</name>
        <dbReference type="ChEBI" id="CHEBI:30616"/>
    </ligand>
</feature>
<dbReference type="SMART" id="SM00220">
    <property type="entry name" value="S_TKc"/>
    <property type="match status" value="1"/>
</dbReference>
<evidence type="ECO:0000313" key="15">
    <source>
        <dbReference type="Proteomes" id="UP000886808"/>
    </source>
</evidence>
<dbReference type="EC" id="2.7.11.1" evidence="1"/>
<dbReference type="PROSITE" id="PS00107">
    <property type="entry name" value="PROTEIN_KINASE_ATP"/>
    <property type="match status" value="1"/>
</dbReference>
<evidence type="ECO:0000256" key="3">
    <source>
        <dbReference type="ARBA" id="ARBA00022679"/>
    </source>
</evidence>
<dbReference type="SUPFAM" id="SSF56112">
    <property type="entry name" value="Protein kinase-like (PK-like)"/>
    <property type="match status" value="1"/>
</dbReference>
<accession>A0A9D1TH19</accession>
<evidence type="ECO:0000256" key="5">
    <source>
        <dbReference type="ARBA" id="ARBA00022777"/>
    </source>
</evidence>
<dbReference type="PROSITE" id="PS00108">
    <property type="entry name" value="PROTEIN_KINASE_ST"/>
    <property type="match status" value="1"/>
</dbReference>
<feature type="compositionally biased region" description="Low complexity" evidence="10">
    <location>
        <begin position="307"/>
        <end position="379"/>
    </location>
</feature>
<name>A0A9D1TH19_9FIRM</name>
<feature type="domain" description="PASTA" evidence="13">
    <location>
        <begin position="420"/>
        <end position="490"/>
    </location>
</feature>
<keyword evidence="6 9" id="KW-0067">ATP-binding</keyword>
<keyword evidence="3" id="KW-0808">Transferase</keyword>
<dbReference type="FunFam" id="1.10.510.10:FF:000021">
    <property type="entry name" value="Serine/threonine protein kinase"/>
    <property type="match status" value="1"/>
</dbReference>
<evidence type="ECO:0000256" key="1">
    <source>
        <dbReference type="ARBA" id="ARBA00012513"/>
    </source>
</evidence>
<dbReference type="FunFam" id="3.30.200.20:FF:000035">
    <property type="entry name" value="Serine/threonine protein kinase Stk1"/>
    <property type="match status" value="1"/>
</dbReference>
<dbReference type="Gene3D" id="1.10.510.10">
    <property type="entry name" value="Transferase(Phosphotransferase) domain 1"/>
    <property type="match status" value="1"/>
</dbReference>
<dbReference type="Proteomes" id="UP000886808">
    <property type="component" value="Unassembled WGS sequence"/>
</dbReference>
<evidence type="ECO:0000313" key="14">
    <source>
        <dbReference type="EMBL" id="HIV61617.1"/>
    </source>
</evidence>
<dbReference type="InterPro" id="IPR000719">
    <property type="entry name" value="Prot_kinase_dom"/>
</dbReference>
<feature type="compositionally biased region" description="Low complexity" evidence="10">
    <location>
        <begin position="652"/>
        <end position="663"/>
    </location>
</feature>
<dbReference type="AlphaFoldDB" id="A0A9D1TH19"/>
<feature type="transmembrane region" description="Helical" evidence="11">
    <location>
        <begin position="391"/>
        <end position="414"/>
    </location>
</feature>
<comment type="catalytic activity">
    <reaction evidence="8">
        <text>L-seryl-[protein] + ATP = O-phospho-L-seryl-[protein] + ADP + H(+)</text>
        <dbReference type="Rhea" id="RHEA:17989"/>
        <dbReference type="Rhea" id="RHEA-COMP:9863"/>
        <dbReference type="Rhea" id="RHEA-COMP:11604"/>
        <dbReference type="ChEBI" id="CHEBI:15378"/>
        <dbReference type="ChEBI" id="CHEBI:29999"/>
        <dbReference type="ChEBI" id="CHEBI:30616"/>
        <dbReference type="ChEBI" id="CHEBI:83421"/>
        <dbReference type="ChEBI" id="CHEBI:456216"/>
        <dbReference type="EC" id="2.7.11.1"/>
    </reaction>
</comment>
<feature type="domain" description="PASTA" evidence="13">
    <location>
        <begin position="498"/>
        <end position="566"/>
    </location>
</feature>
<dbReference type="CDD" id="cd06577">
    <property type="entry name" value="PASTA_pknB"/>
    <property type="match status" value="3"/>
</dbReference>
<dbReference type="Pfam" id="PF03793">
    <property type="entry name" value="PASTA"/>
    <property type="match status" value="3"/>
</dbReference>
<gene>
    <name evidence="14" type="ORF">H9746_02040</name>
</gene>
<evidence type="ECO:0000256" key="10">
    <source>
        <dbReference type="SAM" id="MobiDB-lite"/>
    </source>
</evidence>
<dbReference type="GO" id="GO:0004674">
    <property type="term" value="F:protein serine/threonine kinase activity"/>
    <property type="evidence" value="ECO:0007669"/>
    <property type="project" value="UniProtKB-KW"/>
</dbReference>
<evidence type="ECO:0000256" key="6">
    <source>
        <dbReference type="ARBA" id="ARBA00022840"/>
    </source>
</evidence>
<dbReference type="EMBL" id="DXIE01000015">
    <property type="protein sequence ID" value="HIV61617.1"/>
    <property type="molecule type" value="Genomic_DNA"/>
</dbReference>
<dbReference type="GO" id="GO:0005524">
    <property type="term" value="F:ATP binding"/>
    <property type="evidence" value="ECO:0007669"/>
    <property type="project" value="UniProtKB-UniRule"/>
</dbReference>
<feature type="region of interest" description="Disordered" evidence="10">
    <location>
        <begin position="304"/>
        <end position="387"/>
    </location>
</feature>
<dbReference type="InterPro" id="IPR017441">
    <property type="entry name" value="Protein_kinase_ATP_BS"/>
</dbReference>
<organism evidence="14 15">
    <name type="scientific">Candidatus Butyricicoccus avistercoris</name>
    <dbReference type="NCBI Taxonomy" id="2838518"/>
    <lineage>
        <taxon>Bacteria</taxon>
        <taxon>Bacillati</taxon>
        <taxon>Bacillota</taxon>
        <taxon>Clostridia</taxon>
        <taxon>Eubacteriales</taxon>
        <taxon>Butyricicoccaceae</taxon>
        <taxon>Butyricicoccus</taxon>
    </lineage>
</organism>
<evidence type="ECO:0000256" key="4">
    <source>
        <dbReference type="ARBA" id="ARBA00022741"/>
    </source>
</evidence>
<dbReference type="Gene3D" id="3.30.200.20">
    <property type="entry name" value="Phosphorylase Kinase, domain 1"/>
    <property type="match status" value="1"/>
</dbReference>